<dbReference type="CDD" id="cd06171">
    <property type="entry name" value="Sigma70_r4"/>
    <property type="match status" value="1"/>
</dbReference>
<dbReference type="GO" id="GO:0016987">
    <property type="term" value="F:sigma factor activity"/>
    <property type="evidence" value="ECO:0007669"/>
    <property type="project" value="UniProtKB-KW"/>
</dbReference>
<dbReference type="Pfam" id="PF04542">
    <property type="entry name" value="Sigma70_r2"/>
    <property type="match status" value="1"/>
</dbReference>
<keyword evidence="2" id="KW-0805">Transcription regulation</keyword>
<dbReference type="InterPro" id="IPR013325">
    <property type="entry name" value="RNA_pol_sigma_r2"/>
</dbReference>
<dbReference type="EMBL" id="CP030041">
    <property type="protein sequence ID" value="AWW29399.1"/>
    <property type="molecule type" value="Genomic_DNA"/>
</dbReference>
<dbReference type="InterPro" id="IPR036388">
    <property type="entry name" value="WH-like_DNA-bd_sf"/>
</dbReference>
<dbReference type="Gene3D" id="1.10.10.10">
    <property type="entry name" value="Winged helix-like DNA-binding domain superfamily/Winged helix DNA-binding domain"/>
    <property type="match status" value="1"/>
</dbReference>
<dbReference type="InterPro" id="IPR014284">
    <property type="entry name" value="RNA_pol_sigma-70_dom"/>
</dbReference>
<dbReference type="InterPro" id="IPR039425">
    <property type="entry name" value="RNA_pol_sigma-70-like"/>
</dbReference>
<dbReference type="AlphaFoldDB" id="A0A2Z4IF44"/>
<dbReference type="InterPro" id="IPR007627">
    <property type="entry name" value="RNA_pol_sigma70_r2"/>
</dbReference>
<dbReference type="KEGG" id="est:DN752_04150"/>
<dbReference type="NCBIfam" id="TIGR02937">
    <property type="entry name" value="sigma70-ECF"/>
    <property type="match status" value="1"/>
</dbReference>
<evidence type="ECO:0000256" key="4">
    <source>
        <dbReference type="ARBA" id="ARBA00023163"/>
    </source>
</evidence>
<keyword evidence="3" id="KW-0731">Sigma factor</keyword>
<dbReference type="PANTHER" id="PTHR43133">
    <property type="entry name" value="RNA POLYMERASE ECF-TYPE SIGMA FACTO"/>
    <property type="match status" value="1"/>
</dbReference>
<dbReference type="GO" id="GO:0006352">
    <property type="term" value="P:DNA-templated transcription initiation"/>
    <property type="evidence" value="ECO:0007669"/>
    <property type="project" value="InterPro"/>
</dbReference>
<dbReference type="SUPFAM" id="SSF88659">
    <property type="entry name" value="Sigma3 and sigma4 domains of RNA polymerase sigma factors"/>
    <property type="match status" value="1"/>
</dbReference>
<keyword evidence="4" id="KW-0804">Transcription</keyword>
<dbReference type="Proteomes" id="UP000248688">
    <property type="component" value="Chromosome"/>
</dbReference>
<gene>
    <name evidence="7" type="ORF">DN752_04150</name>
</gene>
<feature type="domain" description="RNA polymerase sigma factor 70 region 4 type 2" evidence="6">
    <location>
        <begin position="101"/>
        <end position="149"/>
    </location>
</feature>
<dbReference type="Gene3D" id="1.10.1740.10">
    <property type="match status" value="1"/>
</dbReference>
<dbReference type="InterPro" id="IPR013249">
    <property type="entry name" value="RNA_pol_sigma70_r4_t2"/>
</dbReference>
<dbReference type="Pfam" id="PF08281">
    <property type="entry name" value="Sigma70_r4_2"/>
    <property type="match status" value="1"/>
</dbReference>
<evidence type="ECO:0000313" key="7">
    <source>
        <dbReference type="EMBL" id="AWW29399.1"/>
    </source>
</evidence>
<organism evidence="7 8">
    <name type="scientific">Echinicola strongylocentroti</name>
    <dbReference type="NCBI Taxonomy" id="1795355"/>
    <lineage>
        <taxon>Bacteria</taxon>
        <taxon>Pseudomonadati</taxon>
        <taxon>Bacteroidota</taxon>
        <taxon>Cytophagia</taxon>
        <taxon>Cytophagales</taxon>
        <taxon>Cyclobacteriaceae</taxon>
        <taxon>Echinicola</taxon>
    </lineage>
</organism>
<dbReference type="GO" id="GO:0003677">
    <property type="term" value="F:DNA binding"/>
    <property type="evidence" value="ECO:0007669"/>
    <property type="project" value="InterPro"/>
</dbReference>
<comment type="similarity">
    <text evidence="1">Belongs to the sigma-70 factor family. ECF subfamily.</text>
</comment>
<accession>A0A2Z4IF44</accession>
<dbReference type="SUPFAM" id="SSF88946">
    <property type="entry name" value="Sigma2 domain of RNA polymerase sigma factors"/>
    <property type="match status" value="1"/>
</dbReference>
<protein>
    <submittedName>
        <fullName evidence="7">RNA polymerase subunit sigma</fullName>
    </submittedName>
</protein>
<evidence type="ECO:0000256" key="3">
    <source>
        <dbReference type="ARBA" id="ARBA00023082"/>
    </source>
</evidence>
<evidence type="ECO:0000313" key="8">
    <source>
        <dbReference type="Proteomes" id="UP000248688"/>
    </source>
</evidence>
<evidence type="ECO:0000259" key="6">
    <source>
        <dbReference type="Pfam" id="PF08281"/>
    </source>
</evidence>
<reference evidence="7 8" key="1">
    <citation type="submission" date="2018-06" db="EMBL/GenBank/DDBJ databases">
        <title>Echinicola strongylocentroti sp. nov., isolated from a sea urchin Strongylocentrotus intermedius.</title>
        <authorList>
            <person name="Bae S.S."/>
        </authorList>
    </citation>
    <scope>NUCLEOTIDE SEQUENCE [LARGE SCALE GENOMIC DNA]</scope>
    <source>
        <strain evidence="7 8">MEBiC08714</strain>
    </source>
</reference>
<dbReference type="OrthoDB" id="9780326at2"/>
<dbReference type="InterPro" id="IPR013324">
    <property type="entry name" value="RNA_pol_sigma_r3/r4-like"/>
</dbReference>
<name>A0A2Z4IF44_9BACT</name>
<sequence>MKCDIYTIWQTYQNDLRAYVRKRVSNVEDADDIVQSVLIKITSYCERKNNVTHIRAWLYRITQNTIVDYYKKSDQTTTEVSLENLDFPSFQDYDENIYVWLNKFIKTLPSKYALPLHLFDIKGKPQKEVAKQLGLTLSATKSRIQRARIMLRDKFDECGKMEASENQFMSYSITKTCCLE</sequence>
<dbReference type="RefSeq" id="WP_112782814.1">
    <property type="nucleotide sequence ID" value="NZ_CP030041.1"/>
</dbReference>
<proteinExistence type="inferred from homology"/>
<feature type="domain" description="RNA polymerase sigma-70 region 2" evidence="5">
    <location>
        <begin position="9"/>
        <end position="74"/>
    </location>
</feature>
<dbReference type="PANTHER" id="PTHR43133:SF62">
    <property type="entry name" value="RNA POLYMERASE SIGMA FACTOR SIGZ"/>
    <property type="match status" value="1"/>
</dbReference>
<evidence type="ECO:0000256" key="1">
    <source>
        <dbReference type="ARBA" id="ARBA00010641"/>
    </source>
</evidence>
<keyword evidence="8" id="KW-1185">Reference proteome</keyword>
<evidence type="ECO:0000256" key="2">
    <source>
        <dbReference type="ARBA" id="ARBA00023015"/>
    </source>
</evidence>
<evidence type="ECO:0000259" key="5">
    <source>
        <dbReference type="Pfam" id="PF04542"/>
    </source>
</evidence>